<feature type="transmembrane region" description="Helical" evidence="7">
    <location>
        <begin position="414"/>
        <end position="434"/>
    </location>
</feature>
<feature type="transmembrane region" description="Helical" evidence="7">
    <location>
        <begin position="169"/>
        <end position="187"/>
    </location>
</feature>
<comment type="similarity">
    <text evidence="2">Belongs to the EccD/Snm4 family.</text>
</comment>
<dbReference type="PATRIC" id="fig|37916.4.peg.5930"/>
<dbReference type="InterPro" id="IPR006707">
    <property type="entry name" value="T7SS_EccD"/>
</dbReference>
<comment type="caution">
    <text evidence="9">The sequence shown here is derived from an EMBL/GenBank/DDBJ whole genome shotgun (WGS) entry which is preliminary data.</text>
</comment>
<keyword evidence="4 7" id="KW-0812">Transmembrane</keyword>
<evidence type="ECO:0000256" key="3">
    <source>
        <dbReference type="ARBA" id="ARBA00022475"/>
    </source>
</evidence>
<feature type="transmembrane region" description="Helical" evidence="7">
    <location>
        <begin position="359"/>
        <end position="379"/>
    </location>
</feature>
<evidence type="ECO:0000313" key="9">
    <source>
        <dbReference type="EMBL" id="KMO69798.1"/>
    </source>
</evidence>
<evidence type="ECO:0000256" key="4">
    <source>
        <dbReference type="ARBA" id="ARBA00022692"/>
    </source>
</evidence>
<evidence type="ECO:0000256" key="2">
    <source>
        <dbReference type="ARBA" id="ARBA00006162"/>
    </source>
</evidence>
<keyword evidence="3" id="KW-1003">Cell membrane</keyword>
<accession>A0A0J6VK18</accession>
<keyword evidence="5 7" id="KW-1133">Transmembrane helix</keyword>
<feature type="transmembrane region" description="Helical" evidence="7">
    <location>
        <begin position="252"/>
        <end position="275"/>
    </location>
</feature>
<dbReference type="InterPro" id="IPR044049">
    <property type="entry name" value="EccD_transm"/>
</dbReference>
<reference evidence="9 10" key="1">
    <citation type="journal article" date="2015" name="Genome Biol. Evol.">
        <title>Characterization of Three Mycobacterium spp. with Potential Use in Bioremediation by Genome Sequencing and Comparative Genomics.</title>
        <authorList>
            <person name="Das S."/>
            <person name="Pettersson B.M."/>
            <person name="Behra P.R."/>
            <person name="Ramesh M."/>
            <person name="Dasgupta S."/>
            <person name="Bhattacharya A."/>
            <person name="Kirsebom L.A."/>
        </authorList>
    </citation>
    <scope>NUCLEOTIDE SEQUENCE [LARGE SCALE GENOMIC DNA]</scope>
    <source>
        <strain evidence="9 10">DSM 43826</strain>
    </source>
</reference>
<evidence type="ECO:0000256" key="5">
    <source>
        <dbReference type="ARBA" id="ARBA00022989"/>
    </source>
</evidence>
<dbReference type="SMR" id="A0A0J6VK18"/>
<dbReference type="RefSeq" id="WP_048473053.1">
    <property type="nucleotide sequence ID" value="NZ_JYNL01000065.1"/>
</dbReference>
<evidence type="ECO:0000313" key="10">
    <source>
        <dbReference type="Proteomes" id="UP000036513"/>
    </source>
</evidence>
<evidence type="ECO:0000259" key="8">
    <source>
        <dbReference type="Pfam" id="PF19053"/>
    </source>
</evidence>
<feature type="transmembrane region" description="Helical" evidence="7">
    <location>
        <begin position="281"/>
        <end position="298"/>
    </location>
</feature>
<evidence type="ECO:0000256" key="6">
    <source>
        <dbReference type="ARBA" id="ARBA00023136"/>
    </source>
</evidence>
<dbReference type="AlphaFoldDB" id="A0A0J6VK18"/>
<proteinExistence type="inferred from homology"/>
<evidence type="ECO:0000256" key="1">
    <source>
        <dbReference type="ARBA" id="ARBA00004651"/>
    </source>
</evidence>
<keyword evidence="6 7" id="KW-0472">Membrane</keyword>
<dbReference type="STRING" id="37916.MCHLDSM_05910"/>
<dbReference type="Pfam" id="PF08817">
    <property type="entry name" value="YukD"/>
    <property type="match status" value="1"/>
</dbReference>
<dbReference type="GO" id="GO:0005886">
    <property type="term" value="C:plasma membrane"/>
    <property type="evidence" value="ECO:0007669"/>
    <property type="project" value="UniProtKB-SubCell"/>
</dbReference>
<dbReference type="InterPro" id="IPR024962">
    <property type="entry name" value="YukD-like"/>
</dbReference>
<dbReference type="Proteomes" id="UP000036513">
    <property type="component" value="Unassembled WGS sequence"/>
</dbReference>
<dbReference type="EMBL" id="JYNL01000065">
    <property type="protein sequence ID" value="KMO69798.1"/>
    <property type="molecule type" value="Genomic_DNA"/>
</dbReference>
<feature type="transmembrane region" description="Helical" evidence="7">
    <location>
        <begin position="226"/>
        <end position="245"/>
    </location>
</feature>
<gene>
    <name evidence="9" type="primary">eccD1_2</name>
    <name evidence="9" type="ORF">MCHLDSM_05910</name>
</gene>
<organism evidence="9 10">
    <name type="scientific">Mycolicibacterium chlorophenolicum</name>
    <dbReference type="NCBI Taxonomy" id="37916"/>
    <lineage>
        <taxon>Bacteria</taxon>
        <taxon>Bacillati</taxon>
        <taxon>Actinomycetota</taxon>
        <taxon>Actinomycetes</taxon>
        <taxon>Mycobacteriales</taxon>
        <taxon>Mycobacteriaceae</taxon>
        <taxon>Mycolicibacterium</taxon>
    </lineage>
</organism>
<dbReference type="NCBIfam" id="TIGR03920">
    <property type="entry name" value="T7SS_EccD"/>
    <property type="match status" value="1"/>
</dbReference>
<comment type="subcellular location">
    <subcellularLocation>
        <location evidence="1">Cell membrane</location>
        <topology evidence="1">Multi-pass membrane protein</topology>
    </subcellularLocation>
</comment>
<feature type="transmembrane region" description="Helical" evidence="7">
    <location>
        <begin position="476"/>
        <end position="496"/>
    </location>
</feature>
<feature type="transmembrane region" description="Helical" evidence="7">
    <location>
        <begin position="199"/>
        <end position="220"/>
    </location>
</feature>
<keyword evidence="10" id="KW-1185">Reference proteome</keyword>
<evidence type="ECO:0000256" key="7">
    <source>
        <dbReference type="SAM" id="Phobius"/>
    </source>
</evidence>
<sequence length="505" mass="52678">MTATADRPVTTASETLVPASSRVSILVGNDPQARQIDLLLPAAVPLSKLVEPTRDVLNQRLRSIGAEELPVGTAFVFARAAGMTLLAGNLSLAAQGINDADLLAFIPASKAQRYEPNIENVSAAIARWAKEHFPAVSAVDAARVAAMLTLVALALAGVMLWRLRWGGTGGWLVAAIFGGAAVVLAGASTLGARMGAERFLTGATTWAALTVLVVGAATAPPGAHPGAPHAFLAAIIAVVASTGVARLTGRYWTAATTIATTSVAVIGVGAARMFFNVPGQRIAIVVLVGVVTVSYVASSMGRRLARVPQQSFESVTGKDMYERNPGDPEDTIAPVADGPRDITLTGEQVGEVARRSNRVLMGVLLGVALAEVAASWCAIHPGVGTQWTFVTVAATVALIQVLRARAFRDRRHAITVVSGAALSLFTIPTHYGWAVSTNDTAAILISAAVVVAIALAALLAGAMVPTRVFSEPVREMVEYLEYVATVAVVIFAAWTIELLQFTRYH</sequence>
<name>A0A0J6VK18_9MYCO</name>
<feature type="domain" description="EccD-like transmembrane" evidence="8">
    <location>
        <begin position="143"/>
        <end position="502"/>
    </location>
</feature>
<dbReference type="Gene3D" id="3.10.20.90">
    <property type="entry name" value="Phosphatidylinositol 3-kinase Catalytic Subunit, Chain A, domain 1"/>
    <property type="match status" value="1"/>
</dbReference>
<dbReference type="Pfam" id="PF19053">
    <property type="entry name" value="EccD"/>
    <property type="match status" value="1"/>
</dbReference>
<protein>
    <submittedName>
        <fullName evidence="9">ESX-1 secretion system protein eccD1</fullName>
    </submittedName>
</protein>
<feature type="transmembrane region" description="Helical" evidence="7">
    <location>
        <begin position="144"/>
        <end position="163"/>
    </location>
</feature>
<feature type="transmembrane region" description="Helical" evidence="7">
    <location>
        <begin position="440"/>
        <end position="464"/>
    </location>
</feature>